<dbReference type="EMBL" id="CP000804">
    <property type="protein sequence ID" value="ABU56212.1"/>
    <property type="molecule type" value="Genomic_DNA"/>
</dbReference>
<dbReference type="Pfam" id="PF07085">
    <property type="entry name" value="DRTGG"/>
    <property type="match status" value="1"/>
</dbReference>
<dbReference type="KEGG" id="rca:Rcas_0075"/>
<evidence type="ECO:0000256" key="1">
    <source>
        <dbReference type="ARBA" id="ARBA00022962"/>
    </source>
</evidence>
<dbReference type="Gene3D" id="3.40.50.300">
    <property type="entry name" value="P-loop containing nucleotide triphosphate hydrolases"/>
    <property type="match status" value="1"/>
</dbReference>
<keyword evidence="4" id="KW-1185">Reference proteome</keyword>
<dbReference type="SUPFAM" id="SSF75138">
    <property type="entry name" value="HprK N-terminal domain-like"/>
    <property type="match status" value="1"/>
</dbReference>
<dbReference type="AlphaFoldDB" id="A7NFJ0"/>
<proteinExistence type="predicted"/>
<organism evidence="3 4">
    <name type="scientific">Roseiflexus castenholzii (strain DSM 13941 / HLO8)</name>
    <dbReference type="NCBI Taxonomy" id="383372"/>
    <lineage>
        <taxon>Bacteria</taxon>
        <taxon>Bacillati</taxon>
        <taxon>Chloroflexota</taxon>
        <taxon>Chloroflexia</taxon>
        <taxon>Chloroflexales</taxon>
        <taxon>Roseiflexineae</taxon>
        <taxon>Roseiflexaceae</taxon>
        <taxon>Roseiflexus</taxon>
    </lineage>
</organism>
<dbReference type="eggNOG" id="COG0857">
    <property type="taxonomic scope" value="Bacteria"/>
</dbReference>
<dbReference type="Gene3D" id="3.40.1390.20">
    <property type="entry name" value="HprK N-terminal domain-like"/>
    <property type="match status" value="1"/>
</dbReference>
<dbReference type="SUPFAM" id="SSF52540">
    <property type="entry name" value="P-loop containing nucleoside triphosphate hydrolases"/>
    <property type="match status" value="1"/>
</dbReference>
<dbReference type="Proteomes" id="UP000000263">
    <property type="component" value="Chromosome"/>
</dbReference>
<dbReference type="STRING" id="383372.Rcas_0075"/>
<dbReference type="OrthoDB" id="9769095at2"/>
<feature type="domain" description="DRTGG" evidence="2">
    <location>
        <begin position="214"/>
        <end position="319"/>
    </location>
</feature>
<dbReference type="HOGENOM" id="CLU_040984_0_0_0"/>
<reference evidence="3 4" key="1">
    <citation type="submission" date="2007-08" db="EMBL/GenBank/DDBJ databases">
        <title>Complete sequence of Roseiflexus castenholzii DSM 13941.</title>
        <authorList>
            <consortium name="US DOE Joint Genome Institute"/>
            <person name="Copeland A."/>
            <person name="Lucas S."/>
            <person name="Lapidus A."/>
            <person name="Barry K."/>
            <person name="Glavina del Rio T."/>
            <person name="Dalin E."/>
            <person name="Tice H."/>
            <person name="Pitluck S."/>
            <person name="Thompson L.S."/>
            <person name="Brettin T."/>
            <person name="Bruce D."/>
            <person name="Detter J.C."/>
            <person name="Han C."/>
            <person name="Tapia R."/>
            <person name="Schmutz J."/>
            <person name="Larimer F."/>
            <person name="Land M."/>
            <person name="Hauser L."/>
            <person name="Kyrpides N."/>
            <person name="Mikhailova N."/>
            <person name="Bryant D.A."/>
            <person name="Hanada S."/>
            <person name="Tsukatani Y."/>
            <person name="Richardson P."/>
        </authorList>
    </citation>
    <scope>NUCLEOTIDE SEQUENCE [LARGE SCALE GENOMIC DNA]</scope>
    <source>
        <strain evidence="4">DSM 13941 / HLO8</strain>
    </source>
</reference>
<sequence length="357" mass="39199">MATLYVASTETFVGKSATCVGLLTRAQRDGFRIGYMKPVSVSVTRTETGMHDDDAAFIREHFALPDPPEQVAPVLVTQGVVEQIMRGQATVDFARRLREAHLAVSRNRDLLVVEGANTWAEGSVVDLSADQVSDMLEAPVLLVTLYRSPLSLDAILAVQRYLGDRLLGVLINEVEAPKIDFVKSRVAPFLEQRGVPVFAVLPQDPQLASVTVADLFEFLGGQMIGRPEWCERQVEHLVIGAMGSAAALSHFRRRANKAVITGGDRADLQLAALETSTSVLVLTGNIRPPATVLDKAEEQQVPVIIVSDDTLTTVERSERVFGHIRFKQASKIARFTQMLDESFDFDRLYDELGLVQG</sequence>
<gene>
    <name evidence="3" type="ordered locus">Rcas_0075</name>
</gene>
<evidence type="ECO:0000313" key="3">
    <source>
        <dbReference type="EMBL" id="ABU56212.1"/>
    </source>
</evidence>
<name>A7NFJ0_ROSCS</name>
<evidence type="ECO:0000313" key="4">
    <source>
        <dbReference type="Proteomes" id="UP000000263"/>
    </source>
</evidence>
<dbReference type="InterPro" id="IPR028979">
    <property type="entry name" value="Ser_kin/Pase_Hpr-like_N_sf"/>
</dbReference>
<dbReference type="RefSeq" id="WP_011997617.1">
    <property type="nucleotide sequence ID" value="NC_009767.1"/>
</dbReference>
<dbReference type="PANTHER" id="PTHR21343:SF8">
    <property type="entry name" value="DRTGG DOMAIN-CONTAINING PROTEIN"/>
    <property type="match status" value="1"/>
</dbReference>
<dbReference type="PANTHER" id="PTHR21343">
    <property type="entry name" value="DETHIOBIOTIN SYNTHETASE"/>
    <property type="match status" value="1"/>
</dbReference>
<keyword evidence="1" id="KW-0315">Glutamine amidotransferase</keyword>
<dbReference type="CDD" id="cd03109">
    <property type="entry name" value="DTBS"/>
    <property type="match status" value="1"/>
</dbReference>
<evidence type="ECO:0000259" key="2">
    <source>
        <dbReference type="Pfam" id="PF07085"/>
    </source>
</evidence>
<dbReference type="InterPro" id="IPR027417">
    <property type="entry name" value="P-loop_NTPase"/>
</dbReference>
<dbReference type="Pfam" id="PF13500">
    <property type="entry name" value="AAA_26"/>
    <property type="match status" value="1"/>
</dbReference>
<accession>A7NFJ0</accession>
<dbReference type="InterPro" id="IPR010766">
    <property type="entry name" value="DRTGG"/>
</dbReference>
<protein>
    <submittedName>
        <fullName evidence="3">DRTGG domain protein</fullName>
    </submittedName>
</protein>